<accession>A0A9P9JH74</accession>
<dbReference type="Pfam" id="PF16944">
    <property type="entry name" value="KCH"/>
    <property type="match status" value="1"/>
</dbReference>
<feature type="domain" description="FAD-binding FR-type" evidence="3">
    <location>
        <begin position="1013"/>
        <end position="1134"/>
    </location>
</feature>
<protein>
    <recommendedName>
        <fullName evidence="3">FAD-binding FR-type domain-containing protein</fullName>
    </recommendedName>
</protein>
<keyword evidence="2" id="KW-0472">Membrane</keyword>
<name>A0A9P9JH74_9HYPO</name>
<evidence type="ECO:0000313" key="5">
    <source>
        <dbReference type="Proteomes" id="UP000738349"/>
    </source>
</evidence>
<feature type="compositionally biased region" description="Low complexity" evidence="1">
    <location>
        <begin position="582"/>
        <end position="595"/>
    </location>
</feature>
<dbReference type="InterPro" id="IPR031606">
    <property type="entry name" value="Kch1/2"/>
</dbReference>
<dbReference type="AlphaFoldDB" id="A0A9P9JH74"/>
<keyword evidence="2" id="KW-1133">Transmembrane helix</keyword>
<dbReference type="InterPro" id="IPR017938">
    <property type="entry name" value="Riboflavin_synthase-like_b-brl"/>
</dbReference>
<organism evidence="4 5">
    <name type="scientific">Dactylonectria macrodidyma</name>
    <dbReference type="NCBI Taxonomy" id="307937"/>
    <lineage>
        <taxon>Eukaryota</taxon>
        <taxon>Fungi</taxon>
        <taxon>Dikarya</taxon>
        <taxon>Ascomycota</taxon>
        <taxon>Pezizomycotina</taxon>
        <taxon>Sordariomycetes</taxon>
        <taxon>Hypocreomycetidae</taxon>
        <taxon>Hypocreales</taxon>
        <taxon>Nectriaceae</taxon>
        <taxon>Dactylonectria</taxon>
    </lineage>
</organism>
<keyword evidence="5" id="KW-1185">Reference proteome</keyword>
<dbReference type="PANTHER" id="PTHR36424:SF1">
    <property type="entry name" value="LOW AFFINITY K(+) TRANSPORTER 1-RELATED"/>
    <property type="match status" value="1"/>
</dbReference>
<dbReference type="InterPro" id="IPR012349">
    <property type="entry name" value="Split_barrel_FMN-bd"/>
</dbReference>
<dbReference type="OrthoDB" id="436496at2759"/>
<feature type="region of interest" description="Disordered" evidence="1">
    <location>
        <begin position="296"/>
        <end position="361"/>
    </location>
</feature>
<dbReference type="PROSITE" id="PS51384">
    <property type="entry name" value="FAD_FR"/>
    <property type="match status" value="1"/>
</dbReference>
<evidence type="ECO:0000256" key="2">
    <source>
        <dbReference type="SAM" id="Phobius"/>
    </source>
</evidence>
<feature type="compositionally biased region" description="Pro residues" evidence="1">
    <location>
        <begin position="608"/>
        <end position="618"/>
    </location>
</feature>
<dbReference type="SUPFAM" id="SSF63380">
    <property type="entry name" value="Riboflavin synthase domain-like"/>
    <property type="match status" value="1"/>
</dbReference>
<dbReference type="GO" id="GO:0015079">
    <property type="term" value="F:potassium ion transmembrane transporter activity"/>
    <property type="evidence" value="ECO:0007669"/>
    <property type="project" value="InterPro"/>
</dbReference>
<dbReference type="EMBL" id="JAGMUV010000004">
    <property type="protein sequence ID" value="KAH7161366.1"/>
    <property type="molecule type" value="Genomic_DNA"/>
</dbReference>
<dbReference type="Proteomes" id="UP000738349">
    <property type="component" value="Unassembled WGS sequence"/>
</dbReference>
<dbReference type="PANTHER" id="PTHR36424">
    <property type="entry name" value="PHEROMONE-REGULATED MEMBRANE PROTEIN 6"/>
    <property type="match status" value="1"/>
</dbReference>
<comment type="caution">
    <text evidence="4">The sequence shown here is derived from an EMBL/GenBank/DDBJ whole genome shotgun (WGS) entry which is preliminary data.</text>
</comment>
<dbReference type="CDD" id="cd06197">
    <property type="entry name" value="FNR_like_2"/>
    <property type="match status" value="1"/>
</dbReference>
<evidence type="ECO:0000313" key="4">
    <source>
        <dbReference type="EMBL" id="KAH7161366.1"/>
    </source>
</evidence>
<feature type="compositionally biased region" description="Polar residues" evidence="1">
    <location>
        <begin position="498"/>
        <end position="507"/>
    </location>
</feature>
<feature type="compositionally biased region" description="Polar residues" evidence="1">
    <location>
        <begin position="454"/>
        <end position="463"/>
    </location>
</feature>
<dbReference type="SUPFAM" id="SSF52343">
    <property type="entry name" value="Ferredoxin reductase-like, C-terminal NADP-linked domain"/>
    <property type="match status" value="1"/>
</dbReference>
<feature type="transmembrane region" description="Helical" evidence="2">
    <location>
        <begin position="80"/>
        <end position="98"/>
    </location>
</feature>
<evidence type="ECO:0000256" key="1">
    <source>
        <dbReference type="SAM" id="MobiDB-lite"/>
    </source>
</evidence>
<dbReference type="Gene3D" id="2.30.110.10">
    <property type="entry name" value="Electron Transport, Fmn-binding Protein, Chain A"/>
    <property type="match status" value="1"/>
</dbReference>
<dbReference type="GO" id="GO:0016491">
    <property type="term" value="F:oxidoreductase activity"/>
    <property type="evidence" value="ECO:0007669"/>
    <property type="project" value="InterPro"/>
</dbReference>
<dbReference type="Gene3D" id="3.40.50.80">
    <property type="entry name" value="Nucleotide-binding domain of ferredoxin-NADP reductase (FNR) module"/>
    <property type="match status" value="1"/>
</dbReference>
<dbReference type="Gene3D" id="2.40.30.10">
    <property type="entry name" value="Translation factors"/>
    <property type="match status" value="1"/>
</dbReference>
<dbReference type="InterPro" id="IPR017927">
    <property type="entry name" value="FAD-bd_FR_type"/>
</dbReference>
<feature type="compositionally biased region" description="Polar residues" evidence="1">
    <location>
        <begin position="526"/>
        <end position="542"/>
    </location>
</feature>
<dbReference type="GO" id="GO:0005886">
    <property type="term" value="C:plasma membrane"/>
    <property type="evidence" value="ECO:0007669"/>
    <property type="project" value="InterPro"/>
</dbReference>
<feature type="compositionally biased region" description="Low complexity" evidence="1">
    <location>
        <begin position="650"/>
        <end position="666"/>
    </location>
</feature>
<reference evidence="4" key="1">
    <citation type="journal article" date="2021" name="Nat. Commun.">
        <title>Genetic determinants of endophytism in the Arabidopsis root mycobiome.</title>
        <authorList>
            <person name="Mesny F."/>
            <person name="Miyauchi S."/>
            <person name="Thiergart T."/>
            <person name="Pickel B."/>
            <person name="Atanasova L."/>
            <person name="Karlsson M."/>
            <person name="Huettel B."/>
            <person name="Barry K.W."/>
            <person name="Haridas S."/>
            <person name="Chen C."/>
            <person name="Bauer D."/>
            <person name="Andreopoulos W."/>
            <person name="Pangilinan J."/>
            <person name="LaButti K."/>
            <person name="Riley R."/>
            <person name="Lipzen A."/>
            <person name="Clum A."/>
            <person name="Drula E."/>
            <person name="Henrissat B."/>
            <person name="Kohler A."/>
            <person name="Grigoriev I.V."/>
            <person name="Martin F.M."/>
            <person name="Hacquard S."/>
        </authorList>
    </citation>
    <scope>NUCLEOTIDE SEQUENCE</scope>
    <source>
        <strain evidence="4">MPI-CAGE-AT-0147</strain>
    </source>
</reference>
<feature type="transmembrane region" description="Helical" evidence="2">
    <location>
        <begin position="227"/>
        <end position="255"/>
    </location>
</feature>
<gene>
    <name evidence="4" type="ORF">EDB81DRAFT_644183</name>
</gene>
<feature type="region of interest" description="Disordered" evidence="1">
    <location>
        <begin position="398"/>
        <end position="675"/>
    </location>
</feature>
<dbReference type="InterPro" id="IPR039261">
    <property type="entry name" value="FNR_nucleotide-bd"/>
</dbReference>
<proteinExistence type="predicted"/>
<feature type="transmembrane region" description="Helical" evidence="2">
    <location>
        <begin position="35"/>
        <end position="60"/>
    </location>
</feature>
<evidence type="ECO:0000259" key="3">
    <source>
        <dbReference type="PROSITE" id="PS51384"/>
    </source>
</evidence>
<keyword evidence="2" id="KW-0812">Transmembrane</keyword>
<sequence>MGCLGHRKKQTEEMADQRWEYINLKDFKSQGCGAIFAYIYLWFMLFISVAVYAADGFTAVNLLAFNRWSSGIDPAIDIDISKWIFSICIILSVLNLGYEGFRAFRVIRRGNVAECYLDSLAVRWESIRLGSGLGFRRFLVFAELTKSKKGAEYIALFTYFSFQSWIRVIICSGPRQVINAFTIKAVYDSKLAISSQSVEGSITGFFEKIKALAEEDYRQALTLSGMCFTLVVWTFSALFLLAAVLFWVFFLWHWIPSADGGLSGYCSRKVTKTLMKIVTKTVNKALARQEADRLRAGAKAAKRTGEKPPLDRVATLPTLPNLGPADDDKIPSMPMLGRNDTMMTLPPYTSRPGTPGAVEMSNMDQKRAPLPAPSRSGTMASNASYSSRAPLVSAASEMGYGRAPSPTSQVPGMDLGNYPQSRPTAAGSHGNYDNYDDYDNSGSYGPRAPLRPMLSTTSLNRFTETPGPMHSEATQLPPPARAPSARPFENYAQPGASFVSSPTSAPASRSYEAYNPDGRTSPEPSPNSHFDGQQRPMNQPMRSVTGPFPSREPQYPPQRNMTAPMPSLPAVGEHFDRYSTTSSVASGSIAPSSVVLPGSSMRASPAPHMGPSPGPGGPHPSRGLQYPPQRSMTAPSAGLPPVGEYSDRNSMTSSVTSSSMAPSSVVLPGAGMRASPAPRMEFHEGERAMHRLLKVQRNQDPTALGLPTRYGVRVMQSSLVALGTLDDAGRPWTTVWGGERGFARPVAENVLAFNSPVDTRYDPVFKALWEGTEVDDDAVARPGGGEGKGMAGLSIDLETRDRVKLMGKMVAGASVNGGKEVQMAMVVTGSLGNCPKYLNRKDVVFNEMKPELVSDSLPLPREALELIDKADMFFLSSTNGETMDTNHRGGSPGLVRVIKNGADGLELIYPEFSGNRLYQTLGNFKVNPLVGITVPDFDTGDVVYFTGSASILVGEEASSILARTQLAVKISVTAARFVKSGLPFRGAPVEYSPYNPPTRHLLSEHDTHIASSQSDISANLTKRETLTPTVNRYTFQLSSQSRRALEWHAGQYVTFDFASEVSAGYSHMRDEDPQSLNDDYVRTFTVSSLPGSNEMQITARKNGPVTNFLSRHNLRVPLDIPVLGFGGEEAFRIPLDLKAPPPVFIAAGVGITPLLAQAQAVLDAGIPLKLLWTLRGEDVPLAADTFAKVPALAAATTLFVTGQAEQRRVEQFGAEVEMRRIRLEDVDKVKGQGARFYLCTGPALLTALTSWLEGEKVVWEDFGY</sequence>